<evidence type="ECO:0000256" key="3">
    <source>
        <dbReference type="PIRNR" id="PIRNR002070"/>
    </source>
</evidence>
<organism evidence="5 6">
    <name type="scientific">Blautia parvula</name>
    <dbReference type="NCBI Taxonomy" id="2877527"/>
    <lineage>
        <taxon>Bacteria</taxon>
        <taxon>Bacillati</taxon>
        <taxon>Bacillota</taxon>
        <taxon>Clostridia</taxon>
        <taxon>Lachnospirales</taxon>
        <taxon>Lachnospiraceae</taxon>
        <taxon>Blautia</taxon>
    </lineage>
</organism>
<dbReference type="PANTHER" id="PTHR10302:SF27">
    <property type="entry name" value="SINGLE-STRANDED DNA-BINDING PROTEIN"/>
    <property type="match status" value="1"/>
</dbReference>
<dbReference type="Gene3D" id="2.40.50.140">
    <property type="entry name" value="Nucleic acid-binding proteins"/>
    <property type="match status" value="1"/>
</dbReference>
<dbReference type="InterPro" id="IPR012340">
    <property type="entry name" value="NA-bd_OB-fold"/>
</dbReference>
<dbReference type="PROSITE" id="PS50935">
    <property type="entry name" value="SSB"/>
    <property type="match status" value="1"/>
</dbReference>
<accession>A0ABQ0C2P2</accession>
<dbReference type="HAMAP" id="MF_00984">
    <property type="entry name" value="SSB"/>
    <property type="match status" value="1"/>
</dbReference>
<evidence type="ECO:0000256" key="2">
    <source>
        <dbReference type="HAMAP-Rule" id="MF_00984"/>
    </source>
</evidence>
<gene>
    <name evidence="5" type="ORF">K340107D12_58720</name>
</gene>
<dbReference type="Proteomes" id="UP001600941">
    <property type="component" value="Unassembled WGS sequence"/>
</dbReference>
<dbReference type="RefSeq" id="WP_103732848.1">
    <property type="nucleotide sequence ID" value="NZ_AP031413.1"/>
</dbReference>
<evidence type="ECO:0000256" key="1">
    <source>
        <dbReference type="ARBA" id="ARBA00023125"/>
    </source>
</evidence>
<name>A0ABQ0C2P2_9FIRM</name>
<dbReference type="InterPro" id="IPR000424">
    <property type="entry name" value="Primosome_PriB/ssb"/>
</dbReference>
<dbReference type="Pfam" id="PF00436">
    <property type="entry name" value="SSB"/>
    <property type="match status" value="1"/>
</dbReference>
<evidence type="ECO:0000313" key="6">
    <source>
        <dbReference type="Proteomes" id="UP001600941"/>
    </source>
</evidence>
<dbReference type="PANTHER" id="PTHR10302">
    <property type="entry name" value="SINGLE-STRANDED DNA-BINDING PROTEIN"/>
    <property type="match status" value="1"/>
</dbReference>
<dbReference type="PIRSF" id="PIRSF002070">
    <property type="entry name" value="SSB"/>
    <property type="match status" value="1"/>
</dbReference>
<reference evidence="5 6" key="1">
    <citation type="submission" date="2024-04" db="EMBL/GenBank/DDBJ databases">
        <title>Defined microbial consortia suppress multidrug-resistant proinflammatory Enterobacteriaceae via ecological control.</title>
        <authorList>
            <person name="Furuichi M."/>
            <person name="Kawaguchi T."/>
            <person name="Pust M."/>
            <person name="Yasuma K."/>
            <person name="Plichta D."/>
            <person name="Hasegawa N."/>
            <person name="Ohya T."/>
            <person name="Bhattarai S."/>
            <person name="Sasajima S."/>
            <person name="Aoto Y."/>
            <person name="Tuganbaev T."/>
            <person name="Yaginuma M."/>
            <person name="Ueda M."/>
            <person name="Okahashi N."/>
            <person name="Amafuji K."/>
            <person name="Kiridooshi Y."/>
            <person name="Sugita K."/>
            <person name="Strazar M."/>
            <person name="Skelly A."/>
            <person name="Suda W."/>
            <person name="Hattori M."/>
            <person name="Nakamoto N."/>
            <person name="Caballero S."/>
            <person name="Norman J."/>
            <person name="Olle B."/>
            <person name="Tanoue T."/>
            <person name="Arita M."/>
            <person name="Bucci V."/>
            <person name="Atarashi K."/>
            <person name="Xavier R."/>
            <person name="Honda K."/>
        </authorList>
    </citation>
    <scope>NUCLEOTIDE SEQUENCE [LARGE SCALE GENOMIC DNA]</scope>
    <source>
        <strain evidence="6">k34-0107-D12</strain>
    </source>
</reference>
<dbReference type="EMBL" id="BAABZQ010000001">
    <property type="protein sequence ID" value="GAA6503056.1"/>
    <property type="molecule type" value="Genomic_DNA"/>
</dbReference>
<comment type="caution">
    <text evidence="2">Lacks conserved residue(s) required for the propagation of feature annotation.</text>
</comment>
<dbReference type="NCBIfam" id="TIGR00621">
    <property type="entry name" value="ssb"/>
    <property type="match status" value="1"/>
</dbReference>
<evidence type="ECO:0000313" key="5">
    <source>
        <dbReference type="EMBL" id="GAA6503056.1"/>
    </source>
</evidence>
<dbReference type="SUPFAM" id="SSF50249">
    <property type="entry name" value="Nucleic acid-binding proteins"/>
    <property type="match status" value="1"/>
</dbReference>
<sequence length="136" mass="15596">MNRVVLIGRLTREPDSRYTQGEEPFMITTYTLAVDRARKKEGEAEADFVRCVAFRRQGDFAAKYFRRGMKVAVSGRIQTGSYVNREGRKVYTTDVIVDDQEFAESRKAEEPVTPVPVDEDGFMHYPDEAMDDLPFS</sequence>
<dbReference type="CDD" id="cd04496">
    <property type="entry name" value="SSB_OBF"/>
    <property type="match status" value="1"/>
</dbReference>
<comment type="subunit">
    <text evidence="2">Homotetramer.</text>
</comment>
<feature type="region of interest" description="Disordered" evidence="4">
    <location>
        <begin position="102"/>
        <end position="136"/>
    </location>
</feature>
<keyword evidence="1 2" id="KW-0238">DNA-binding</keyword>
<proteinExistence type="inferred from homology"/>
<evidence type="ECO:0000256" key="4">
    <source>
        <dbReference type="SAM" id="MobiDB-lite"/>
    </source>
</evidence>
<dbReference type="InterPro" id="IPR011344">
    <property type="entry name" value="ssDNA-bd"/>
</dbReference>
<keyword evidence="6" id="KW-1185">Reference proteome</keyword>
<comment type="caution">
    <text evidence="5">The sequence shown here is derived from an EMBL/GenBank/DDBJ whole genome shotgun (WGS) entry which is preliminary data.</text>
</comment>
<protein>
    <recommendedName>
        <fullName evidence="2 3">Single-stranded DNA-binding protein</fullName>
        <shortName evidence="2">SSB</shortName>
    </recommendedName>
</protein>